<dbReference type="Gene3D" id="3.30.70.100">
    <property type="match status" value="1"/>
</dbReference>
<proteinExistence type="predicted"/>
<sequence length="100" mass="11305">MASYLVIQADVTDWERFKAYTSQVPALVRAYGGEYIAMDNQHDVLEGDYKPGSVVISRWPDEATIRAFWQSDSYQQLIALRDGTGHFHVMLVHGLNGNSK</sequence>
<dbReference type="Proteomes" id="UP001336314">
    <property type="component" value="Unassembled WGS sequence"/>
</dbReference>
<dbReference type="RefSeq" id="WP_330129983.1">
    <property type="nucleotide sequence ID" value="NZ_JAUHLI010000018.1"/>
</dbReference>
<reference evidence="2 3" key="1">
    <citation type="submission" date="2023-07" db="EMBL/GenBank/DDBJ databases">
        <title>Alkalimonas sp., MEB108 novel, alkaliphilic bacterium isolated from Lonar Lake, India.</title>
        <authorList>
            <person name="Joshi A."/>
            <person name="Thite S."/>
        </authorList>
    </citation>
    <scope>NUCLEOTIDE SEQUENCE [LARGE SCALE GENOMIC DNA]</scope>
    <source>
        <strain evidence="2 3">MEB108</strain>
    </source>
</reference>
<dbReference type="InterPro" id="IPR010753">
    <property type="entry name" value="DUF1330"/>
</dbReference>
<feature type="domain" description="DUF1330" evidence="1">
    <location>
        <begin position="3"/>
        <end position="94"/>
    </location>
</feature>
<gene>
    <name evidence="2" type="ORF">QWY20_15870</name>
</gene>
<dbReference type="SUPFAM" id="SSF54909">
    <property type="entry name" value="Dimeric alpha+beta barrel"/>
    <property type="match status" value="1"/>
</dbReference>
<name>A0ABU7J8R0_9GAMM</name>
<keyword evidence="3" id="KW-1185">Reference proteome</keyword>
<comment type="caution">
    <text evidence="2">The sequence shown here is derived from an EMBL/GenBank/DDBJ whole genome shotgun (WGS) entry which is preliminary data.</text>
</comment>
<dbReference type="PANTHER" id="PTHR41521:SF4">
    <property type="entry name" value="BLR0684 PROTEIN"/>
    <property type="match status" value="1"/>
</dbReference>
<evidence type="ECO:0000259" key="1">
    <source>
        <dbReference type="Pfam" id="PF07045"/>
    </source>
</evidence>
<evidence type="ECO:0000313" key="2">
    <source>
        <dbReference type="EMBL" id="MEE2002935.1"/>
    </source>
</evidence>
<dbReference type="InterPro" id="IPR011008">
    <property type="entry name" value="Dimeric_a/b-barrel"/>
</dbReference>
<dbReference type="PANTHER" id="PTHR41521">
    <property type="match status" value="1"/>
</dbReference>
<accession>A0ABU7J8R0</accession>
<dbReference type="EMBL" id="JAUHLI010000018">
    <property type="protein sequence ID" value="MEE2002935.1"/>
    <property type="molecule type" value="Genomic_DNA"/>
</dbReference>
<evidence type="ECO:0000313" key="3">
    <source>
        <dbReference type="Proteomes" id="UP001336314"/>
    </source>
</evidence>
<dbReference type="Pfam" id="PF07045">
    <property type="entry name" value="DUF1330"/>
    <property type="match status" value="1"/>
</dbReference>
<organism evidence="2 3">
    <name type="scientific">Alkalimonas cellulosilytica</name>
    <dbReference type="NCBI Taxonomy" id="3058395"/>
    <lineage>
        <taxon>Bacteria</taxon>
        <taxon>Pseudomonadati</taxon>
        <taxon>Pseudomonadota</taxon>
        <taxon>Gammaproteobacteria</taxon>
        <taxon>Alkalimonas</taxon>
    </lineage>
</organism>
<protein>
    <submittedName>
        <fullName evidence="2">DUF1330 domain-containing protein</fullName>
    </submittedName>
</protein>